<feature type="transmembrane region" description="Helical" evidence="1">
    <location>
        <begin position="54"/>
        <end position="72"/>
    </location>
</feature>
<gene>
    <name evidence="2" type="ORF">IWX46DRAFT_40192</name>
</gene>
<keyword evidence="1" id="KW-0812">Transmembrane</keyword>
<keyword evidence="1" id="KW-0472">Membrane</keyword>
<keyword evidence="1" id="KW-1133">Transmembrane helix</keyword>
<sequence length="135" mass="15060">MRHLSPLLPVKSFSHSTNAPRRPPSFPPSTAITLPLASVVVVAVVLYDDWTWKILSLLLLLLLGTSTLSSLVRPLCHRFLPHNHHLLSSSSTWNHSMMRRVISICVSRVASMCTMNSCCCCCCCCCCRCCCSCFW</sequence>
<evidence type="ECO:0000313" key="2">
    <source>
        <dbReference type="EMBL" id="KAK7548766.1"/>
    </source>
</evidence>
<accession>A0ABR1MGK0</accession>
<feature type="transmembrane region" description="Helical" evidence="1">
    <location>
        <begin position="26"/>
        <end position="47"/>
    </location>
</feature>
<keyword evidence="3" id="KW-1185">Reference proteome</keyword>
<evidence type="ECO:0000313" key="3">
    <source>
        <dbReference type="Proteomes" id="UP001365128"/>
    </source>
</evidence>
<name>A0ABR1MGK0_9PEZI</name>
<proteinExistence type="predicted"/>
<evidence type="ECO:0000256" key="1">
    <source>
        <dbReference type="SAM" id="Phobius"/>
    </source>
</evidence>
<dbReference type="Proteomes" id="UP001365128">
    <property type="component" value="Unassembled WGS sequence"/>
</dbReference>
<dbReference type="EMBL" id="JBBPDW010000010">
    <property type="protein sequence ID" value="KAK7548766.1"/>
    <property type="molecule type" value="Genomic_DNA"/>
</dbReference>
<protein>
    <submittedName>
        <fullName evidence="2">Uncharacterized protein</fullName>
    </submittedName>
</protein>
<comment type="caution">
    <text evidence="2">The sequence shown here is derived from an EMBL/GenBank/DDBJ whole genome shotgun (WGS) entry which is preliminary data.</text>
</comment>
<reference evidence="2 3" key="1">
    <citation type="submission" date="2024-04" db="EMBL/GenBank/DDBJ databases">
        <title>Phyllosticta paracitricarpa is synonymous to the EU quarantine fungus P. citricarpa based on phylogenomic analyses.</title>
        <authorList>
            <consortium name="Lawrence Berkeley National Laboratory"/>
            <person name="Van Ingen-Buijs V.A."/>
            <person name="Van Westerhoven A.C."/>
            <person name="Haridas S."/>
            <person name="Skiadas P."/>
            <person name="Martin F."/>
            <person name="Groenewald J.Z."/>
            <person name="Crous P.W."/>
            <person name="Seidl M.F."/>
        </authorList>
    </citation>
    <scope>NUCLEOTIDE SEQUENCE [LARGE SCALE GENOMIC DNA]</scope>
    <source>
        <strain evidence="2 3">CBS 122670</strain>
    </source>
</reference>
<organism evidence="2 3">
    <name type="scientific">Phyllosticta citricarpa</name>
    <dbReference type="NCBI Taxonomy" id="55181"/>
    <lineage>
        <taxon>Eukaryota</taxon>
        <taxon>Fungi</taxon>
        <taxon>Dikarya</taxon>
        <taxon>Ascomycota</taxon>
        <taxon>Pezizomycotina</taxon>
        <taxon>Dothideomycetes</taxon>
        <taxon>Dothideomycetes incertae sedis</taxon>
        <taxon>Botryosphaeriales</taxon>
        <taxon>Phyllostictaceae</taxon>
        <taxon>Phyllosticta</taxon>
    </lineage>
</organism>